<dbReference type="AlphaFoldDB" id="A0A2L1KIA1"/>
<keyword evidence="1" id="KW-0540">Nuclease</keyword>
<proteinExistence type="predicted"/>
<keyword evidence="1" id="KW-0255">Endonuclease</keyword>
<accession>A0A2L1KIA1</accession>
<protein>
    <submittedName>
        <fullName evidence="1">BsuBI-PstI family restriction endonuclease (PF06616)</fullName>
    </submittedName>
</protein>
<keyword evidence="1" id="KW-0378">Hydrolase</keyword>
<reference evidence="1" key="1">
    <citation type="submission" date="2017-06" db="EMBL/GenBank/DDBJ databases">
        <title>Complete sequence of pR31014-IMP from clinical Pseudomonas aeruginosa.</title>
        <authorList>
            <person name="Yuan M."/>
            <person name="Feng J.2nd."/>
            <person name="Zhan Z.3rd."/>
            <person name="Jiang X.4th."/>
            <person name="Zhang D.5th."/>
            <person name="Chen X.6th."/>
            <person name="Zhao X."/>
            <person name="Che J."/>
            <person name="Lu J."/>
            <person name="Xu J."/>
            <person name="Li J."/>
            <person name="Zhou D."/>
        </authorList>
    </citation>
    <scope>NUCLEOTIDE SEQUENCE</scope>
    <source>
        <plasmid evidence="1">pR31014-IMP</plasmid>
    </source>
</reference>
<keyword evidence="1" id="KW-0614">Plasmid</keyword>
<name>A0A2L1KIA1_PSEAI</name>
<dbReference type="EMBL" id="MF344571">
    <property type="protein sequence ID" value="AVE22072.1"/>
    <property type="molecule type" value="Genomic_DNA"/>
</dbReference>
<evidence type="ECO:0000313" key="1">
    <source>
        <dbReference type="EMBL" id="AVE22072.1"/>
    </source>
</evidence>
<sequence length="58" mass="5902">MPHRTAGCGKSSLRPLMADSVEKVALAAASRSDVPAVEVAASHFKLPSGVSLSVLAQV</sequence>
<dbReference type="GO" id="GO:0004519">
    <property type="term" value="F:endonuclease activity"/>
    <property type="evidence" value="ECO:0007669"/>
    <property type="project" value="UniProtKB-KW"/>
</dbReference>
<geneLocation type="plasmid" evidence="1">
    <name>pR31014-IMP</name>
</geneLocation>
<organism evidence="1">
    <name type="scientific">Pseudomonas aeruginosa</name>
    <dbReference type="NCBI Taxonomy" id="287"/>
    <lineage>
        <taxon>Bacteria</taxon>
        <taxon>Pseudomonadati</taxon>
        <taxon>Pseudomonadota</taxon>
        <taxon>Gammaproteobacteria</taxon>
        <taxon>Pseudomonadales</taxon>
        <taxon>Pseudomonadaceae</taxon>
        <taxon>Pseudomonas</taxon>
    </lineage>
</organism>